<evidence type="ECO:0000256" key="1">
    <source>
        <dbReference type="SAM" id="SignalP"/>
    </source>
</evidence>
<feature type="signal peptide" evidence="1">
    <location>
        <begin position="1"/>
        <end position="33"/>
    </location>
</feature>
<proteinExistence type="predicted"/>
<gene>
    <name evidence="2" type="ORF">BJ969_005685</name>
</gene>
<accession>A0A840NWW9</accession>
<evidence type="ECO:0000313" key="2">
    <source>
        <dbReference type="EMBL" id="MBB5072597.1"/>
    </source>
</evidence>
<organism evidence="2 3">
    <name type="scientific">Saccharopolyspora gloriosae</name>
    <dbReference type="NCBI Taxonomy" id="455344"/>
    <lineage>
        <taxon>Bacteria</taxon>
        <taxon>Bacillati</taxon>
        <taxon>Actinomycetota</taxon>
        <taxon>Actinomycetes</taxon>
        <taxon>Pseudonocardiales</taxon>
        <taxon>Pseudonocardiaceae</taxon>
        <taxon>Saccharopolyspora</taxon>
    </lineage>
</organism>
<keyword evidence="3" id="KW-1185">Reference proteome</keyword>
<dbReference type="Proteomes" id="UP000580474">
    <property type="component" value="Unassembled WGS sequence"/>
</dbReference>
<reference evidence="2 3" key="1">
    <citation type="submission" date="2020-08" db="EMBL/GenBank/DDBJ databases">
        <title>Sequencing the genomes of 1000 actinobacteria strains.</title>
        <authorList>
            <person name="Klenk H.-P."/>
        </authorList>
    </citation>
    <scope>NUCLEOTIDE SEQUENCE [LARGE SCALE GENOMIC DNA]</scope>
    <source>
        <strain evidence="2 3">DSM 45582</strain>
    </source>
</reference>
<dbReference type="RefSeq" id="WP_184484054.1">
    <property type="nucleotide sequence ID" value="NZ_JACHIV010000001.1"/>
</dbReference>
<name>A0A840NWW9_9PSEU</name>
<evidence type="ECO:0008006" key="4">
    <source>
        <dbReference type="Google" id="ProtNLM"/>
    </source>
</evidence>
<protein>
    <recommendedName>
        <fullName evidence="4">DUF4232 domain-containing protein</fullName>
    </recommendedName>
</protein>
<dbReference type="AlphaFoldDB" id="A0A840NWW9"/>
<keyword evidence="1" id="KW-0732">Signal</keyword>
<dbReference type="EMBL" id="JACHIV010000001">
    <property type="protein sequence ID" value="MBB5072597.1"/>
    <property type="molecule type" value="Genomic_DNA"/>
</dbReference>
<evidence type="ECO:0000313" key="3">
    <source>
        <dbReference type="Proteomes" id="UP000580474"/>
    </source>
</evidence>
<sequence length="169" mass="17235">MAISSKFRRAATATALSALVGGGALLTAGAATAAPAGPYPWCAPGDLNVSVTEGHAPNDGRLFAITFEAKPGVSCDVEGEPSTLTFFNGDEAVEGISTVIPEPGSEQRYTIDEQHPGVAYLATPAESADPKPVSSITFDLPQRGGISVAWPSSEIDGPVRIGNIGPQVS</sequence>
<comment type="caution">
    <text evidence="2">The sequence shown here is derived from an EMBL/GenBank/DDBJ whole genome shotgun (WGS) entry which is preliminary data.</text>
</comment>
<feature type="chain" id="PRO_5032535223" description="DUF4232 domain-containing protein" evidence="1">
    <location>
        <begin position="34"/>
        <end position="169"/>
    </location>
</feature>